<dbReference type="GO" id="GO:0009307">
    <property type="term" value="P:DNA restriction-modification system"/>
    <property type="evidence" value="ECO:0007669"/>
    <property type="project" value="InterPro"/>
</dbReference>
<accession>A0A248XD19</accession>
<dbReference type="InterPro" id="IPR008593">
    <property type="entry name" value="Dam_MeTrfase"/>
</dbReference>
<evidence type="ECO:0000313" key="1">
    <source>
        <dbReference type="EMBL" id="ASW27604.1"/>
    </source>
</evidence>
<keyword evidence="1" id="KW-0489">Methyltransferase</keyword>
<keyword evidence="1" id="KW-0808">Transferase</keyword>
<dbReference type="GO" id="GO:0009007">
    <property type="term" value="F:site-specific DNA-methyltransferase (adenine-specific) activity"/>
    <property type="evidence" value="ECO:0007669"/>
    <property type="project" value="InterPro"/>
</dbReference>
<dbReference type="EMBL" id="MF476924">
    <property type="protein sequence ID" value="ASW27604.1"/>
    <property type="molecule type" value="Genomic_DNA"/>
</dbReference>
<dbReference type="Proteomes" id="UP000223139">
    <property type="component" value="Segment"/>
</dbReference>
<evidence type="ECO:0000313" key="2">
    <source>
        <dbReference type="Proteomes" id="UP000223139"/>
    </source>
</evidence>
<sequence>MSEYVDNLIALKAREAHDLKEIGDQWRTPDWLFFALDKLFGPLVLDLFTDGQNAKCTRYYTAEDNALRQDWAGRLKRIQAELEAEAEVYDVADHVRRVWGFGNPPYSRNRAVEVPLTGMVNIMAKAEEERKKGAGTVWVIKAATAETWWPDTIATRTIFIKGRIGFEPPVWFKAKTGAAGATSAGFGAAIVIFDPEDEEKHAPEYISREALMDIGLPMANIMQDVREKWIAQWDEV</sequence>
<proteinExistence type="predicted"/>
<dbReference type="NCBIfam" id="TIGR01712">
    <property type="entry name" value="phage_N6A_met"/>
    <property type="match status" value="1"/>
</dbReference>
<protein>
    <submittedName>
        <fullName evidence="1">Putative DNA adenine methylase</fullName>
    </submittedName>
</protein>
<name>A0A248XD19_9CAUD</name>
<gene>
    <name evidence="1" type="ORF">KPNN53_063</name>
</gene>
<organism evidence="1 2">
    <name type="scientific">Klebsiella phage YMC15/11/N53_KPN_BP</name>
    <dbReference type="NCBI Taxonomy" id="2026101"/>
    <lineage>
        <taxon>Viruses</taxon>
        <taxon>Duplodnaviria</taxon>
        <taxon>Heunggongvirae</taxon>
        <taxon>Uroviricota</taxon>
        <taxon>Caudoviricetes</taxon>
        <taxon>Casjensviridae</taxon>
        <taxon>Yonseivirus</taxon>
        <taxon>Yonseivirus N137</taxon>
    </lineage>
</organism>
<reference evidence="1 2" key="1">
    <citation type="submission" date="2017-07" db="EMBL/GenBank/DDBJ databases">
        <title>Complete Genome Sequence of the Klebsiella phage YMC15/11/N53_KPN_BP.</title>
        <authorList>
            <person name="Jeon J."/>
            <person name="Yong D."/>
            <person name="Lee K."/>
        </authorList>
    </citation>
    <scope>NUCLEOTIDE SEQUENCE [LARGE SCALE GENOMIC DNA]</scope>
</reference>
<dbReference type="GO" id="GO:0032259">
    <property type="term" value="P:methylation"/>
    <property type="evidence" value="ECO:0007669"/>
    <property type="project" value="UniProtKB-KW"/>
</dbReference>
<dbReference type="Pfam" id="PF05869">
    <property type="entry name" value="Dam"/>
    <property type="match status" value="2"/>
</dbReference>
<dbReference type="GO" id="GO:0003677">
    <property type="term" value="F:DNA binding"/>
    <property type="evidence" value="ECO:0007669"/>
    <property type="project" value="InterPro"/>
</dbReference>